<dbReference type="RefSeq" id="WP_147238074.1">
    <property type="nucleotide sequence ID" value="NZ_VOQS01000005.1"/>
</dbReference>
<evidence type="ECO:0000313" key="3">
    <source>
        <dbReference type="Proteomes" id="UP000321776"/>
    </source>
</evidence>
<gene>
    <name evidence="2" type="ORF">FRZ40_40795</name>
</gene>
<dbReference type="Proteomes" id="UP000321776">
    <property type="component" value="Unassembled WGS sequence"/>
</dbReference>
<reference evidence="2 3" key="1">
    <citation type="journal article" date="2018" name="Int. J. Syst. Evol. Microbiol.">
        <title>Paraburkholderia azotifigens sp. nov., a nitrogen-fixing bacterium isolated from paddy soil.</title>
        <authorList>
            <person name="Choi G.M."/>
            <person name="Im W.T."/>
        </authorList>
    </citation>
    <scope>NUCLEOTIDE SEQUENCE [LARGE SCALE GENOMIC DNA]</scope>
    <source>
        <strain evidence="2 3">NF 2-5-3</strain>
    </source>
</reference>
<dbReference type="EMBL" id="VOQS01000005">
    <property type="protein sequence ID" value="TXC80598.1"/>
    <property type="molecule type" value="Genomic_DNA"/>
</dbReference>
<evidence type="ECO:0000256" key="1">
    <source>
        <dbReference type="SAM" id="MobiDB-lite"/>
    </source>
</evidence>
<protein>
    <submittedName>
        <fullName evidence="2">Uncharacterized protein</fullName>
    </submittedName>
</protein>
<name>A0A5C6VBL7_9BURK</name>
<feature type="region of interest" description="Disordered" evidence="1">
    <location>
        <begin position="200"/>
        <end position="226"/>
    </location>
</feature>
<accession>A0A5C6VBL7</accession>
<sequence length="438" mass="47761">MRHVILESAKSVFKIMKSNITQKQASVYISTYAGGGSELLDPFIGDPCLVCSAESDVWLGKGVFKVGAIENPNAPVLFLENRTGDSSFHYVLMDPSDPALRRSLEIWMRKRCFVVLMRTAGGVAINGCRLADDGIQLIKRLLSQGQKPKSKSYKRFVQSALERQALEHYALTQLKNEGSSTATPVVEVQILSSGAIRRSDERDPAHPFVRGLSGSEAGSQRQQSAQTLRPMVPLGTIHKARDFVEISSSAAKMNPEAPVLTATVDIKRFMDASRAAGCFGFGNFRVDGRLVLSFRMQSGSAQVYWLADSADPEVWRTIDNMKKCREAGFMLTQGKESLFIPWKLEGQSDVINSFRAESLSHPGGMSDAAAYLASTGFVEAQATTDIPDIELSYVQVNLLFTPTAEMVEAAMRAMKAAPSAYGDDSVFADVSSGAHTLH</sequence>
<organism evidence="2 3">
    <name type="scientific">Paraburkholderia azotifigens</name>
    <dbReference type="NCBI Taxonomy" id="2057004"/>
    <lineage>
        <taxon>Bacteria</taxon>
        <taxon>Pseudomonadati</taxon>
        <taxon>Pseudomonadota</taxon>
        <taxon>Betaproteobacteria</taxon>
        <taxon>Burkholderiales</taxon>
        <taxon>Burkholderiaceae</taxon>
        <taxon>Paraburkholderia</taxon>
    </lineage>
</organism>
<comment type="caution">
    <text evidence="2">The sequence shown here is derived from an EMBL/GenBank/DDBJ whole genome shotgun (WGS) entry which is preliminary data.</text>
</comment>
<dbReference type="AlphaFoldDB" id="A0A5C6VBL7"/>
<feature type="compositionally biased region" description="Polar residues" evidence="1">
    <location>
        <begin position="216"/>
        <end position="226"/>
    </location>
</feature>
<proteinExistence type="predicted"/>
<evidence type="ECO:0000313" key="2">
    <source>
        <dbReference type="EMBL" id="TXC80598.1"/>
    </source>
</evidence>